<dbReference type="EMBL" id="BOPC01000066">
    <property type="protein sequence ID" value="GIJ29292.1"/>
    <property type="molecule type" value="Genomic_DNA"/>
</dbReference>
<dbReference type="RefSeq" id="WP_204036767.1">
    <property type="nucleotide sequence ID" value="NZ_BOPC01000066.1"/>
</dbReference>
<dbReference type="Proteomes" id="UP000653076">
    <property type="component" value="Unassembled WGS sequence"/>
</dbReference>
<comment type="caution">
    <text evidence="1">The sequence shown here is derived from an EMBL/GenBank/DDBJ whole genome shotgun (WGS) entry which is preliminary data.</text>
</comment>
<organism evidence="1 2">
    <name type="scientific">Micromonospora qiuiae</name>
    <dbReference type="NCBI Taxonomy" id="502268"/>
    <lineage>
        <taxon>Bacteria</taxon>
        <taxon>Bacillati</taxon>
        <taxon>Actinomycetota</taxon>
        <taxon>Actinomycetes</taxon>
        <taxon>Micromonosporales</taxon>
        <taxon>Micromonosporaceae</taxon>
        <taxon>Micromonospora</taxon>
    </lineage>
</organism>
<sequence length="146" mass="15284">MTDLDASTPGQRLTDEEKLTLKTGAFGAVFLVANADPGMLALFRESFAAAGAMADASGLVQEALTRGPLPELRRESAVEIESVTLPALRRAVEILTEKAPREVSVYRAVVLAAADRAARAHNGVSSAEAEVIARVRGVLGVDATGR</sequence>
<protein>
    <recommendedName>
        <fullName evidence="3">Tellurite resistance protein TerB</fullName>
    </recommendedName>
</protein>
<proteinExistence type="predicted"/>
<gene>
    <name evidence="1" type="ORF">Vqi01_44540</name>
</gene>
<evidence type="ECO:0000313" key="1">
    <source>
        <dbReference type="EMBL" id="GIJ29292.1"/>
    </source>
</evidence>
<name>A0ABQ4JIE5_9ACTN</name>
<accession>A0ABQ4JIE5</accession>
<evidence type="ECO:0008006" key="3">
    <source>
        <dbReference type="Google" id="ProtNLM"/>
    </source>
</evidence>
<evidence type="ECO:0000313" key="2">
    <source>
        <dbReference type="Proteomes" id="UP000653076"/>
    </source>
</evidence>
<reference evidence="1 2" key="1">
    <citation type="submission" date="2021-01" db="EMBL/GenBank/DDBJ databases">
        <title>Whole genome shotgun sequence of Verrucosispora qiuiae NBRC 106684.</title>
        <authorList>
            <person name="Komaki H."/>
            <person name="Tamura T."/>
        </authorList>
    </citation>
    <scope>NUCLEOTIDE SEQUENCE [LARGE SCALE GENOMIC DNA]</scope>
    <source>
        <strain evidence="1 2">NBRC 106684</strain>
    </source>
</reference>
<keyword evidence="2" id="KW-1185">Reference proteome</keyword>